<dbReference type="GeneID" id="19525971"/>
<keyword evidence="2" id="KW-1185">Reference proteome</keyword>
<accession>A0A024B2I3</accession>
<protein>
    <submittedName>
        <fullName evidence="1">Uncharacterized protein</fullName>
    </submittedName>
</protein>
<dbReference type="KEGG" id="vg:19525971"/>
<proteinExistence type="predicted"/>
<evidence type="ECO:0000313" key="2">
    <source>
        <dbReference type="Proteomes" id="UP000026906"/>
    </source>
</evidence>
<sequence length="59" mass="6493">MTIKEGSKVSVKTQMGYKFTGTVTTGVDSRTIWVINDYEGTMHVVDLKNDKVTVIEGAL</sequence>
<reference evidence="2" key="1">
    <citation type="submission" date="2014-09" db="EMBL/GenBank/DDBJ databases">
        <authorList>
            <person name="Sauder A.B."/>
            <person name="McKenzie Q.R."/>
            <person name="Temple L.M."/>
            <person name="Alexis B.K."/>
            <person name="Al-Atrache Z."/>
            <person name="Lewis L.O."/>
            <person name="Loesser-Casey K.E."/>
            <person name="Mitchell K.J."/>
        </authorList>
    </citation>
    <scope>NUCLEOTIDE SEQUENCE [LARGE SCALE GENOMIC DNA]</scope>
</reference>
<dbReference type="EMBL" id="KJ489401">
    <property type="protein sequence ID" value="AHZ10844.1"/>
    <property type="molecule type" value="Genomic_DNA"/>
</dbReference>
<dbReference type="Proteomes" id="UP000026906">
    <property type="component" value="Segment"/>
</dbReference>
<evidence type="ECO:0000313" key="1">
    <source>
        <dbReference type="EMBL" id="AHZ10844.1"/>
    </source>
</evidence>
<organism evidence="1 2">
    <name type="scientific">Bacillus phage Megatron</name>
    <dbReference type="NCBI Taxonomy" id="1486661"/>
    <lineage>
        <taxon>Viruses</taxon>
        <taxon>Duplodnaviria</taxon>
        <taxon>Heunggongvirae</taxon>
        <taxon>Uroviricota</taxon>
        <taxon>Caudoviricetes</taxon>
        <taxon>Herelleviridae</taxon>
        <taxon>Bastillevirinae</taxon>
        <taxon>Wphvirus</taxon>
        <taxon>Wphvirus megatron</taxon>
    </lineage>
</organism>
<dbReference type="RefSeq" id="YP_009036333.1">
    <property type="nucleotide sequence ID" value="NC_024211.1"/>
</dbReference>
<name>A0A024B2I3_9CAUD</name>